<evidence type="ECO:0000256" key="3">
    <source>
        <dbReference type="ARBA" id="ARBA00035643"/>
    </source>
</evidence>
<evidence type="ECO:0000256" key="2">
    <source>
        <dbReference type="ARBA" id="ARBA00035108"/>
    </source>
</evidence>
<name>A0A3N4S055_9ACTN</name>
<protein>
    <submittedName>
        <fullName evidence="5">Gas vesicle protein GvpL/GvpF</fullName>
    </submittedName>
</protein>
<feature type="region of interest" description="Disordered" evidence="4">
    <location>
        <begin position="144"/>
        <end position="163"/>
    </location>
</feature>
<evidence type="ECO:0000313" key="5">
    <source>
        <dbReference type="EMBL" id="RPE36651.1"/>
    </source>
</evidence>
<dbReference type="AlphaFoldDB" id="A0A3N4S055"/>
<dbReference type="EMBL" id="RKQG01000001">
    <property type="protein sequence ID" value="RPE36651.1"/>
    <property type="molecule type" value="Genomic_DNA"/>
</dbReference>
<dbReference type="GO" id="GO:0031411">
    <property type="term" value="C:gas vesicle"/>
    <property type="evidence" value="ECO:0007669"/>
    <property type="project" value="UniProtKB-SubCell"/>
</dbReference>
<comment type="subcellular location">
    <subcellularLocation>
        <location evidence="2">Gas vesicle</location>
    </subcellularLocation>
</comment>
<organism evidence="5 6">
    <name type="scientific">Kitasatospora cineracea</name>
    <dbReference type="NCBI Taxonomy" id="88074"/>
    <lineage>
        <taxon>Bacteria</taxon>
        <taxon>Bacillati</taxon>
        <taxon>Actinomycetota</taxon>
        <taxon>Actinomycetes</taxon>
        <taxon>Kitasatosporales</taxon>
        <taxon>Streptomycetaceae</taxon>
        <taxon>Kitasatospora</taxon>
    </lineage>
</organism>
<dbReference type="RefSeq" id="WP_208767006.1">
    <property type="nucleotide sequence ID" value="NZ_RKQG01000001.1"/>
</dbReference>
<evidence type="ECO:0000256" key="1">
    <source>
        <dbReference type="ARBA" id="ARBA00022987"/>
    </source>
</evidence>
<dbReference type="InterPro" id="IPR009430">
    <property type="entry name" value="GvpL/GvpF"/>
</dbReference>
<keyword evidence="6" id="KW-1185">Reference proteome</keyword>
<comment type="caution">
    <text evidence="5">The sequence shown here is derived from an EMBL/GenBank/DDBJ whole genome shotgun (WGS) entry which is preliminary data.</text>
</comment>
<proteinExistence type="inferred from homology"/>
<accession>A0A3N4S055</accession>
<dbReference type="PANTHER" id="PTHR36852">
    <property type="entry name" value="PROTEIN GVPL 2"/>
    <property type="match status" value="1"/>
</dbReference>
<dbReference type="Pfam" id="PF06386">
    <property type="entry name" value="GvpL_GvpF"/>
    <property type="match status" value="1"/>
</dbReference>
<feature type="region of interest" description="Disordered" evidence="4">
    <location>
        <begin position="197"/>
        <end position="216"/>
    </location>
</feature>
<comment type="similarity">
    <text evidence="3">Belongs to the gas vesicle GvpF/GvpL family.</text>
</comment>
<dbReference type="PANTHER" id="PTHR36852:SF1">
    <property type="entry name" value="PROTEIN GVPL 2"/>
    <property type="match status" value="1"/>
</dbReference>
<reference evidence="5 6" key="1">
    <citation type="submission" date="2018-11" db="EMBL/GenBank/DDBJ databases">
        <title>Sequencing the genomes of 1000 actinobacteria strains.</title>
        <authorList>
            <person name="Klenk H.-P."/>
        </authorList>
    </citation>
    <scope>NUCLEOTIDE SEQUENCE [LARGE SCALE GENOMIC DNA]</scope>
    <source>
        <strain evidence="5 6">DSM 44781</strain>
    </source>
</reference>
<sequence length="273" mass="29388">MTYTWLYAVAPADTGAPPPDTPGGVAGEHPRTVGAGGLLAVVGSVPDPDFDAEALQRRLRDPQWLEPAVRAHHRVVSATAGRALPVRFGTVYRDDDRVRALLTAHADAFRTALARVADRTEWGVKAHLDKAHLDKARLDEARANADPAAATGTGGPPDDDRPGTAYLLRRRAARDRDTRDLSDAAARARQVHLALTGLADHSTEHPPQPPEATGVRDPMLLNGSYLVHRSREAGFARAVRGLREQHAPVLRLELTGPWPPYSFVDLPTGDGAP</sequence>
<dbReference type="GO" id="GO:0031412">
    <property type="term" value="P:gas vesicle organization"/>
    <property type="evidence" value="ECO:0007669"/>
    <property type="project" value="InterPro"/>
</dbReference>
<evidence type="ECO:0000313" key="6">
    <source>
        <dbReference type="Proteomes" id="UP000266906"/>
    </source>
</evidence>
<dbReference type="Proteomes" id="UP000266906">
    <property type="component" value="Unassembled WGS sequence"/>
</dbReference>
<gene>
    <name evidence="5" type="ORF">EDD38_5028</name>
</gene>
<evidence type="ECO:0000256" key="4">
    <source>
        <dbReference type="SAM" id="MobiDB-lite"/>
    </source>
</evidence>
<keyword evidence="1" id="KW-0304">Gas vesicle</keyword>